<evidence type="ECO:0000256" key="10">
    <source>
        <dbReference type="ARBA" id="ARBA00026237"/>
    </source>
</evidence>
<feature type="domain" description="G-protein coupled receptors family 1 profile" evidence="15">
    <location>
        <begin position="128"/>
        <end position="190"/>
    </location>
</feature>
<keyword evidence="17" id="KW-1185">Reference proteome</keyword>
<protein>
    <recommendedName>
        <fullName evidence="10">Orexin/Hypocretin receptor type 1</fullName>
    </recommendedName>
</protein>
<sequence>MTAAAALDRDESSPWEQMHTQEFEAQTPRPGCQTPGSLRERLQAGPGSPSLQSPGCPAAAAAPELMEPSATPAAQTGVPTGSEEPSPALLDYDDQLLLYLWRDYLYPKQYEWVLIAAYVAVFLVALVGNALVCLAVWQNQHMRTVTNYFIVNLSLADVLVTAICLPASLLVDITESWLFGPALCKVIPYLQEPSPALLDYDDQLLLYLWRDYLYPKQYEWVLIAAYVAVFLVALVGNALVCLAVWQNQHMRTVTNYFIVNLSLADVLVTAICLPASLLVDITESWLFGPALCKVIPYLQAVSVSVAVLTLSFIALDRWYAICHPLLFRSMARRARGSILGIWAVSLAIMMPQAAVMECRSMLPELANRTRLFSICDEHWADDLYPKIYHSCFFIVTYLAPLGLMAMAYFQIFRRLWGRQSEYLVLKGGSLHENESLGSRAATPTAACVPQVPGTASALVRDWTWPSARQQEPRPRAQAFLAEVKQMRARRKTAKMLMVVLLVFALCYLPISVLNVLKRVFGMFRHAHDREAVYACFTLSHWLVYANSAANPVIYSFLSGKFREQFKAAFSCCLPSLGPCGSLKAPSRRTSARHKSLSPQSRCSVSRVSEHVVLTGVTTVLP</sequence>
<comment type="similarity">
    <text evidence="12">Belongs to the G-protein coupled receptor 1 family.</text>
</comment>
<evidence type="ECO:0000256" key="8">
    <source>
        <dbReference type="ARBA" id="ARBA00023170"/>
    </source>
</evidence>
<accession>L9JDH9</accession>
<keyword evidence="2" id="KW-1003">Cell membrane</keyword>
<dbReference type="PROSITE" id="PS00237">
    <property type="entry name" value="G_PROTEIN_RECEP_F1_1"/>
    <property type="match status" value="1"/>
</dbReference>
<feature type="transmembrane region" description="Helical" evidence="14">
    <location>
        <begin position="257"/>
        <end position="277"/>
    </location>
</feature>
<evidence type="ECO:0000256" key="6">
    <source>
        <dbReference type="ARBA" id="ARBA00023136"/>
    </source>
</evidence>
<dbReference type="Gene3D" id="1.20.1070.10">
    <property type="entry name" value="Rhodopsin 7-helix transmembrane proteins"/>
    <property type="match status" value="2"/>
</dbReference>
<dbReference type="eggNOG" id="KOG3656">
    <property type="taxonomic scope" value="Eukaryota"/>
</dbReference>
<feature type="transmembrane region" description="Helical" evidence="14">
    <location>
        <begin position="495"/>
        <end position="516"/>
    </location>
</feature>
<dbReference type="PRINTS" id="PR01521">
    <property type="entry name" value="OREXIN1R"/>
</dbReference>
<feature type="region of interest" description="Disordered" evidence="13">
    <location>
        <begin position="1"/>
        <end position="59"/>
    </location>
</feature>
<evidence type="ECO:0000256" key="7">
    <source>
        <dbReference type="ARBA" id="ARBA00023157"/>
    </source>
</evidence>
<keyword evidence="7" id="KW-1015">Disulfide bond</keyword>
<dbReference type="GO" id="GO:0007631">
    <property type="term" value="P:feeding behavior"/>
    <property type="evidence" value="ECO:0007669"/>
    <property type="project" value="InterPro"/>
</dbReference>
<evidence type="ECO:0000256" key="14">
    <source>
        <dbReference type="SAM" id="Phobius"/>
    </source>
</evidence>
<dbReference type="FunCoup" id="L9JDH9">
    <property type="interactions" value="520"/>
</dbReference>
<evidence type="ECO:0000256" key="1">
    <source>
        <dbReference type="ARBA" id="ARBA00004651"/>
    </source>
</evidence>
<evidence type="ECO:0000256" key="9">
    <source>
        <dbReference type="ARBA" id="ARBA00023224"/>
    </source>
</evidence>
<dbReference type="Pfam" id="PF00001">
    <property type="entry name" value="7tm_1"/>
    <property type="match status" value="2"/>
</dbReference>
<reference evidence="17" key="2">
    <citation type="journal article" date="2013" name="Nat. Commun.">
        <title>Genome of the Chinese tree shrew.</title>
        <authorList>
            <person name="Fan Y."/>
            <person name="Huang Z.Y."/>
            <person name="Cao C.C."/>
            <person name="Chen C.S."/>
            <person name="Chen Y.X."/>
            <person name="Fan D.D."/>
            <person name="He J."/>
            <person name="Hou H.L."/>
            <person name="Hu L."/>
            <person name="Hu X.T."/>
            <person name="Jiang X.T."/>
            <person name="Lai R."/>
            <person name="Lang Y.S."/>
            <person name="Liang B."/>
            <person name="Liao S.G."/>
            <person name="Mu D."/>
            <person name="Ma Y.Y."/>
            <person name="Niu Y.Y."/>
            <person name="Sun X.Q."/>
            <person name="Xia J.Q."/>
            <person name="Xiao J."/>
            <person name="Xiong Z.Q."/>
            <person name="Xu L."/>
            <person name="Yang L."/>
            <person name="Zhang Y."/>
            <person name="Zhao W."/>
            <person name="Zhao X.D."/>
            <person name="Zheng Y.T."/>
            <person name="Zhou J.M."/>
            <person name="Zhu Y.B."/>
            <person name="Zhang G.J."/>
            <person name="Wang J."/>
            <person name="Yao Y.G."/>
        </authorList>
    </citation>
    <scope>NUCLEOTIDE SEQUENCE [LARGE SCALE GENOMIC DNA]</scope>
</reference>
<evidence type="ECO:0000256" key="13">
    <source>
        <dbReference type="SAM" id="MobiDB-lite"/>
    </source>
</evidence>
<name>L9JDH9_TUPCH</name>
<evidence type="ECO:0000256" key="11">
    <source>
        <dbReference type="ARBA" id="ARBA00045315"/>
    </source>
</evidence>
<evidence type="ECO:0000313" key="17">
    <source>
        <dbReference type="Proteomes" id="UP000011518"/>
    </source>
</evidence>
<dbReference type="STRING" id="246437.L9JDH9"/>
<organism evidence="16 17">
    <name type="scientific">Tupaia chinensis</name>
    <name type="common">Chinese tree shrew</name>
    <name type="synonym">Tupaia belangeri chinensis</name>
    <dbReference type="NCBI Taxonomy" id="246437"/>
    <lineage>
        <taxon>Eukaryota</taxon>
        <taxon>Metazoa</taxon>
        <taxon>Chordata</taxon>
        <taxon>Craniata</taxon>
        <taxon>Vertebrata</taxon>
        <taxon>Euteleostomi</taxon>
        <taxon>Mammalia</taxon>
        <taxon>Eutheria</taxon>
        <taxon>Euarchontoglires</taxon>
        <taxon>Scandentia</taxon>
        <taxon>Tupaiidae</taxon>
        <taxon>Tupaia</taxon>
    </lineage>
</organism>
<dbReference type="InterPro" id="IPR004059">
    <property type="entry name" value="OX1R"/>
</dbReference>
<dbReference type="EMBL" id="KB321034">
    <property type="protein sequence ID" value="ELW48641.1"/>
    <property type="molecule type" value="Genomic_DNA"/>
</dbReference>
<dbReference type="GO" id="GO:0016499">
    <property type="term" value="F:orexin receptor activity"/>
    <property type="evidence" value="ECO:0007669"/>
    <property type="project" value="InterPro"/>
</dbReference>
<evidence type="ECO:0000256" key="3">
    <source>
        <dbReference type="ARBA" id="ARBA00022692"/>
    </source>
</evidence>
<keyword evidence="3 12" id="KW-0812">Transmembrane</keyword>
<feature type="transmembrane region" description="Helical" evidence="14">
    <location>
        <begin position="112"/>
        <end position="137"/>
    </location>
</feature>
<keyword evidence="8 12" id="KW-0675">Receptor</keyword>
<dbReference type="PRINTS" id="PR01064">
    <property type="entry name" value="OREXINR"/>
</dbReference>
<dbReference type="GO" id="GO:0005886">
    <property type="term" value="C:plasma membrane"/>
    <property type="evidence" value="ECO:0007669"/>
    <property type="project" value="UniProtKB-SubCell"/>
</dbReference>
<dbReference type="AlphaFoldDB" id="L9JDH9"/>
<dbReference type="Proteomes" id="UP000011518">
    <property type="component" value="Unassembled WGS sequence"/>
</dbReference>
<feature type="transmembrane region" description="Helical" evidence="14">
    <location>
        <begin position="297"/>
        <end position="315"/>
    </location>
</feature>
<keyword evidence="5 12" id="KW-0297">G-protein coupled receptor</keyword>
<feature type="compositionally biased region" description="Polar residues" evidence="13">
    <location>
        <begin position="14"/>
        <end position="24"/>
    </location>
</feature>
<feature type="region of interest" description="Disordered" evidence="13">
    <location>
        <begin position="68"/>
        <end position="87"/>
    </location>
</feature>
<feature type="transmembrane region" description="Helical" evidence="14">
    <location>
        <begin position="220"/>
        <end position="245"/>
    </location>
</feature>
<reference evidence="17" key="1">
    <citation type="submission" date="2012-07" db="EMBL/GenBank/DDBJ databases">
        <title>Genome of the Chinese tree shrew, a rising model animal genetically related to primates.</title>
        <authorList>
            <person name="Zhang G."/>
            <person name="Fan Y."/>
            <person name="Yao Y."/>
            <person name="Huang Z."/>
        </authorList>
    </citation>
    <scope>NUCLEOTIDE SEQUENCE [LARGE SCALE GENOMIC DNA]</scope>
</reference>
<dbReference type="InterPro" id="IPR000204">
    <property type="entry name" value="Orexin_rcpt"/>
</dbReference>
<dbReference type="InterPro" id="IPR000276">
    <property type="entry name" value="GPCR_Rhodpsn"/>
</dbReference>
<evidence type="ECO:0000256" key="4">
    <source>
        <dbReference type="ARBA" id="ARBA00022989"/>
    </source>
</evidence>
<dbReference type="CDD" id="cd15208">
    <property type="entry name" value="7tmA_OXR"/>
    <property type="match status" value="1"/>
</dbReference>
<dbReference type="SUPFAM" id="SSF81321">
    <property type="entry name" value="Family A G protein-coupled receptor-like"/>
    <property type="match status" value="2"/>
</dbReference>
<dbReference type="PANTHER" id="PTHR45695">
    <property type="entry name" value="LEUCOKININ RECEPTOR-RELATED"/>
    <property type="match status" value="1"/>
</dbReference>
<dbReference type="SMART" id="SM01381">
    <property type="entry name" value="7TM_GPCR_Srsx"/>
    <property type="match status" value="1"/>
</dbReference>
<evidence type="ECO:0000256" key="12">
    <source>
        <dbReference type="RuleBase" id="RU000688"/>
    </source>
</evidence>
<comment type="function">
    <text evidence="11">Moderately selective excitatory receptor for orexin-A and, with a lower affinity, for orexin-B neuropeptide. Triggers an increase in cytoplasmic Ca(2+) levels in response to orexin-A binding.</text>
</comment>
<dbReference type="PANTHER" id="PTHR45695:SF32">
    <property type="entry name" value="G PROTEIN-COUPLED RECEPTOR 15-LIKE"/>
    <property type="match status" value="1"/>
</dbReference>
<evidence type="ECO:0000259" key="15">
    <source>
        <dbReference type="PROSITE" id="PS50262"/>
    </source>
</evidence>
<keyword evidence="9 12" id="KW-0807">Transducer</keyword>
<dbReference type="InParanoid" id="L9JDH9"/>
<feature type="domain" description="G-protein coupled receptors family 1 profile" evidence="15">
    <location>
        <begin position="236"/>
        <end position="554"/>
    </location>
</feature>
<evidence type="ECO:0000313" key="16">
    <source>
        <dbReference type="EMBL" id="ELW48641.1"/>
    </source>
</evidence>
<dbReference type="PROSITE" id="PS50262">
    <property type="entry name" value="G_PROTEIN_RECEP_F1_2"/>
    <property type="match status" value="2"/>
</dbReference>
<keyword evidence="6 14" id="KW-0472">Membrane</keyword>
<gene>
    <name evidence="16" type="ORF">TREES_T100020911</name>
</gene>
<comment type="subcellular location">
    <subcellularLocation>
        <location evidence="1">Cell membrane</location>
        <topology evidence="1">Multi-pass membrane protein</topology>
    </subcellularLocation>
</comment>
<evidence type="ECO:0000256" key="5">
    <source>
        <dbReference type="ARBA" id="ARBA00023040"/>
    </source>
</evidence>
<keyword evidence="4 14" id="KW-1133">Transmembrane helix</keyword>
<dbReference type="InterPro" id="IPR017452">
    <property type="entry name" value="GPCR_Rhodpsn_7TM"/>
</dbReference>
<feature type="transmembrane region" description="Helical" evidence="14">
    <location>
        <begin position="336"/>
        <end position="355"/>
    </location>
</feature>
<dbReference type="PRINTS" id="PR00237">
    <property type="entry name" value="GPCRRHODOPSN"/>
</dbReference>
<proteinExistence type="inferred from homology"/>
<feature type="transmembrane region" description="Helical" evidence="14">
    <location>
        <begin position="149"/>
        <end position="171"/>
    </location>
</feature>
<evidence type="ECO:0000256" key="2">
    <source>
        <dbReference type="ARBA" id="ARBA00022475"/>
    </source>
</evidence>
<feature type="transmembrane region" description="Helical" evidence="14">
    <location>
        <begin position="387"/>
        <end position="409"/>
    </location>
</feature>